<sequence length="97" mass="10716">MGESGDMFGLQSIVRCSRLGIIFSLDCVRVLQLCIQIVFVCACVQCCRAHAVCVVTGVGAETFLGWSSDCFSLFCFNYRFGCIIISFDFPSQIVCIF</sequence>
<keyword evidence="2" id="KW-1185">Reference proteome</keyword>
<name>A0AAX6DQ45_IRIPA</name>
<evidence type="ECO:0000313" key="2">
    <source>
        <dbReference type="Proteomes" id="UP001140949"/>
    </source>
</evidence>
<reference evidence="1" key="1">
    <citation type="journal article" date="2023" name="GigaByte">
        <title>Genome assembly of the bearded iris, Iris pallida Lam.</title>
        <authorList>
            <person name="Bruccoleri R.E."/>
            <person name="Oakeley E.J."/>
            <person name="Faust A.M.E."/>
            <person name="Altorfer M."/>
            <person name="Dessus-Babus S."/>
            <person name="Burckhardt D."/>
            <person name="Oertli M."/>
            <person name="Naumann U."/>
            <person name="Petersen F."/>
            <person name="Wong J."/>
        </authorList>
    </citation>
    <scope>NUCLEOTIDE SEQUENCE</scope>
    <source>
        <strain evidence="1">GSM-AAB239-AS_SAM_17_03QT</strain>
    </source>
</reference>
<gene>
    <name evidence="1" type="ORF">M6B38_234295</name>
</gene>
<organism evidence="1 2">
    <name type="scientific">Iris pallida</name>
    <name type="common">Sweet iris</name>
    <dbReference type="NCBI Taxonomy" id="29817"/>
    <lineage>
        <taxon>Eukaryota</taxon>
        <taxon>Viridiplantae</taxon>
        <taxon>Streptophyta</taxon>
        <taxon>Embryophyta</taxon>
        <taxon>Tracheophyta</taxon>
        <taxon>Spermatophyta</taxon>
        <taxon>Magnoliopsida</taxon>
        <taxon>Liliopsida</taxon>
        <taxon>Asparagales</taxon>
        <taxon>Iridaceae</taxon>
        <taxon>Iridoideae</taxon>
        <taxon>Irideae</taxon>
        <taxon>Iris</taxon>
    </lineage>
</organism>
<dbReference type="Proteomes" id="UP001140949">
    <property type="component" value="Unassembled WGS sequence"/>
</dbReference>
<dbReference type="EMBL" id="JANAVB010042620">
    <property type="protein sequence ID" value="KAJ6793826.1"/>
    <property type="molecule type" value="Genomic_DNA"/>
</dbReference>
<dbReference type="AlphaFoldDB" id="A0AAX6DQ45"/>
<comment type="caution">
    <text evidence="1">The sequence shown here is derived from an EMBL/GenBank/DDBJ whole genome shotgun (WGS) entry which is preliminary data.</text>
</comment>
<evidence type="ECO:0000313" key="1">
    <source>
        <dbReference type="EMBL" id="KAJ6793826.1"/>
    </source>
</evidence>
<proteinExistence type="predicted"/>
<protein>
    <submittedName>
        <fullName evidence="1">Uncharacterized protein</fullName>
    </submittedName>
</protein>
<accession>A0AAX6DQ45</accession>
<reference evidence="1" key="2">
    <citation type="submission" date="2023-04" db="EMBL/GenBank/DDBJ databases">
        <authorList>
            <person name="Bruccoleri R.E."/>
            <person name="Oakeley E.J."/>
            <person name="Faust A.-M."/>
            <person name="Dessus-Babus S."/>
            <person name="Altorfer M."/>
            <person name="Burckhardt D."/>
            <person name="Oertli M."/>
            <person name="Naumann U."/>
            <person name="Petersen F."/>
            <person name="Wong J."/>
        </authorList>
    </citation>
    <scope>NUCLEOTIDE SEQUENCE</scope>
    <source>
        <strain evidence="1">GSM-AAB239-AS_SAM_17_03QT</strain>
        <tissue evidence="1">Leaf</tissue>
    </source>
</reference>